<keyword evidence="2" id="KW-1185">Reference proteome</keyword>
<protein>
    <recommendedName>
        <fullName evidence="3">N-acetyltransferase domain-containing protein</fullName>
    </recommendedName>
</protein>
<dbReference type="RefSeq" id="WP_110469127.1">
    <property type="nucleotide sequence ID" value="NZ_QJSP01000004.1"/>
</dbReference>
<gene>
    <name evidence="1" type="ORF">DFR67_104275</name>
</gene>
<evidence type="ECO:0000313" key="1">
    <source>
        <dbReference type="EMBL" id="PYE18693.1"/>
    </source>
</evidence>
<dbReference type="EMBL" id="QJSP01000004">
    <property type="protein sequence ID" value="PYE18693.1"/>
    <property type="molecule type" value="Genomic_DNA"/>
</dbReference>
<accession>A0A318RSD3</accession>
<dbReference type="Proteomes" id="UP000247591">
    <property type="component" value="Unassembled WGS sequence"/>
</dbReference>
<dbReference type="AlphaFoldDB" id="A0A318RSD3"/>
<dbReference type="OrthoDB" id="5242876at2"/>
<proteinExistence type="predicted"/>
<evidence type="ECO:0008006" key="3">
    <source>
        <dbReference type="Google" id="ProtNLM"/>
    </source>
</evidence>
<organism evidence="1 2">
    <name type="scientific">Williamsia limnetica</name>
    <dbReference type="NCBI Taxonomy" id="882452"/>
    <lineage>
        <taxon>Bacteria</taxon>
        <taxon>Bacillati</taxon>
        <taxon>Actinomycetota</taxon>
        <taxon>Actinomycetes</taxon>
        <taxon>Mycobacteriales</taxon>
        <taxon>Nocardiaceae</taxon>
        <taxon>Williamsia</taxon>
    </lineage>
</organism>
<comment type="caution">
    <text evidence="1">The sequence shown here is derived from an EMBL/GenBank/DDBJ whole genome shotgun (WGS) entry which is preliminary data.</text>
</comment>
<evidence type="ECO:0000313" key="2">
    <source>
        <dbReference type="Proteomes" id="UP000247591"/>
    </source>
</evidence>
<name>A0A318RSD3_WILLI</name>
<sequence>MSVTIAPLTMDGFENLSSHSRRCVFWEMDPNLIPDNPGGVAFESEFDKEAWVSMILLEWGTCGQLAVSRHTGKVVGAAFYGPPRSVPRSLLFPTSPVSADAVILNSLWVDPGHDEAAAALTQAVIVDLTRRGVRAIEAFGIVRSAHTGPNEDPENDAICPRCMIDAHFLKGEGFDVVSAHHRYPRLRLALDNDLGWKAGVESALEKLVVMAAIDVAGRERTAVPVGSARHLLRGE</sequence>
<reference evidence="1 2" key="1">
    <citation type="submission" date="2018-06" db="EMBL/GenBank/DDBJ databases">
        <title>Genomic Encyclopedia of Type Strains, Phase IV (KMG-IV): sequencing the most valuable type-strain genomes for metagenomic binning, comparative biology and taxonomic classification.</title>
        <authorList>
            <person name="Goeker M."/>
        </authorList>
    </citation>
    <scope>NUCLEOTIDE SEQUENCE [LARGE SCALE GENOMIC DNA]</scope>
    <source>
        <strain evidence="1 2">DSM 45521</strain>
    </source>
</reference>